<dbReference type="GO" id="GO:0016491">
    <property type="term" value="F:oxidoreductase activity"/>
    <property type="evidence" value="ECO:0007669"/>
    <property type="project" value="UniProtKB-KW"/>
</dbReference>
<feature type="transmembrane region" description="Helical" evidence="12">
    <location>
        <begin position="124"/>
        <end position="143"/>
    </location>
</feature>
<protein>
    <submittedName>
        <fullName evidence="13">Heme A synthase</fullName>
        <ecNumber evidence="13">1.3.-.-</ecNumber>
    </submittedName>
</protein>
<name>A0A143PWF1_LUTPR</name>
<keyword evidence="6 13" id="KW-0560">Oxidoreductase</keyword>
<feature type="transmembrane region" description="Helical" evidence="12">
    <location>
        <begin position="276"/>
        <end position="297"/>
    </location>
</feature>
<evidence type="ECO:0000256" key="6">
    <source>
        <dbReference type="ARBA" id="ARBA00023002"/>
    </source>
</evidence>
<accession>A0A143PWF1</accession>
<keyword evidence="14" id="KW-1185">Reference proteome</keyword>
<evidence type="ECO:0000256" key="4">
    <source>
        <dbReference type="ARBA" id="ARBA00022723"/>
    </source>
</evidence>
<dbReference type="AlphaFoldDB" id="A0A143PWF1"/>
<keyword evidence="3 12" id="KW-0812">Transmembrane</keyword>
<organism evidence="13 14">
    <name type="scientific">Luteitalea pratensis</name>
    <dbReference type="NCBI Taxonomy" id="1855912"/>
    <lineage>
        <taxon>Bacteria</taxon>
        <taxon>Pseudomonadati</taxon>
        <taxon>Acidobacteriota</taxon>
        <taxon>Vicinamibacteria</taxon>
        <taxon>Vicinamibacterales</taxon>
        <taxon>Vicinamibacteraceae</taxon>
        <taxon>Luteitalea</taxon>
    </lineage>
</organism>
<evidence type="ECO:0000256" key="7">
    <source>
        <dbReference type="ARBA" id="ARBA00023004"/>
    </source>
</evidence>
<gene>
    <name evidence="13" type="primary">ctaA</name>
    <name evidence="13" type="ORF">LuPra_05437</name>
</gene>
<reference evidence="14" key="2">
    <citation type="submission" date="2016-04" db="EMBL/GenBank/DDBJ databases">
        <title>First Complete Genome Sequence of a Subdivision 6 Acidobacterium.</title>
        <authorList>
            <person name="Huang S."/>
            <person name="Vieira S."/>
            <person name="Bunk B."/>
            <person name="Riedel T."/>
            <person name="Sproeer C."/>
            <person name="Overmann J."/>
        </authorList>
    </citation>
    <scope>NUCLEOTIDE SEQUENCE [LARGE SCALE GENOMIC DNA]</scope>
    <source>
        <strain evidence="14">DSM 100886 HEG_-6_39</strain>
    </source>
</reference>
<evidence type="ECO:0000256" key="1">
    <source>
        <dbReference type="ARBA" id="ARBA00004141"/>
    </source>
</evidence>
<evidence type="ECO:0000256" key="5">
    <source>
        <dbReference type="ARBA" id="ARBA00022989"/>
    </source>
</evidence>
<dbReference type="InterPro" id="IPR003780">
    <property type="entry name" value="COX15/CtaA_fam"/>
</dbReference>
<dbReference type="Pfam" id="PF02628">
    <property type="entry name" value="COX15-CtaA"/>
    <property type="match status" value="1"/>
</dbReference>
<feature type="transmembrane region" description="Helical" evidence="12">
    <location>
        <begin position="164"/>
        <end position="185"/>
    </location>
</feature>
<evidence type="ECO:0000313" key="13">
    <source>
        <dbReference type="EMBL" id="AMY12164.1"/>
    </source>
</evidence>
<feature type="transmembrane region" description="Helical" evidence="12">
    <location>
        <begin position="7"/>
        <end position="24"/>
    </location>
</feature>
<evidence type="ECO:0000256" key="3">
    <source>
        <dbReference type="ARBA" id="ARBA00022692"/>
    </source>
</evidence>
<keyword evidence="8" id="KW-0350">Heme biosynthesis</keyword>
<feature type="transmembrane region" description="Helical" evidence="12">
    <location>
        <begin position="58"/>
        <end position="78"/>
    </location>
</feature>
<evidence type="ECO:0000256" key="10">
    <source>
        <dbReference type="ARBA" id="ARBA00023157"/>
    </source>
</evidence>
<comment type="pathway">
    <text evidence="11">Porphyrin-containing compound metabolism.</text>
</comment>
<dbReference type="Proteomes" id="UP000076079">
    <property type="component" value="Chromosome"/>
</dbReference>
<dbReference type="GO" id="GO:0006784">
    <property type="term" value="P:heme A biosynthetic process"/>
    <property type="evidence" value="ECO:0007669"/>
    <property type="project" value="InterPro"/>
</dbReference>
<evidence type="ECO:0000256" key="11">
    <source>
        <dbReference type="ARBA" id="ARBA00023444"/>
    </source>
</evidence>
<feature type="transmembrane region" description="Helical" evidence="12">
    <location>
        <begin position="247"/>
        <end position="270"/>
    </location>
</feature>
<dbReference type="EMBL" id="CP015136">
    <property type="protein sequence ID" value="AMY12164.1"/>
    <property type="molecule type" value="Genomic_DNA"/>
</dbReference>
<dbReference type="PATRIC" id="fig|1813736.3.peg.5721"/>
<keyword evidence="7" id="KW-0408">Iron</keyword>
<comment type="subcellular location">
    <subcellularLocation>
        <location evidence="1">Membrane</location>
        <topology evidence="1">Multi-pass membrane protein</topology>
    </subcellularLocation>
</comment>
<keyword evidence="5 12" id="KW-1133">Transmembrane helix</keyword>
<evidence type="ECO:0000313" key="14">
    <source>
        <dbReference type="Proteomes" id="UP000076079"/>
    </source>
</evidence>
<evidence type="ECO:0000256" key="2">
    <source>
        <dbReference type="ARBA" id="ARBA00022475"/>
    </source>
</evidence>
<dbReference type="RefSeq" id="WP_234800575.1">
    <property type="nucleotide sequence ID" value="NZ_CP015136.1"/>
</dbReference>
<evidence type="ECO:0000256" key="8">
    <source>
        <dbReference type="ARBA" id="ARBA00023133"/>
    </source>
</evidence>
<dbReference type="PANTHER" id="PTHR35457:SF1">
    <property type="entry name" value="HEME A SYNTHASE"/>
    <property type="match status" value="1"/>
</dbReference>
<reference evidence="13 14" key="1">
    <citation type="journal article" date="2016" name="Genome Announc.">
        <title>First Complete Genome Sequence of a Subdivision 6 Acidobacterium Strain.</title>
        <authorList>
            <person name="Huang S."/>
            <person name="Vieira S."/>
            <person name="Bunk B."/>
            <person name="Riedel T."/>
            <person name="Sproer C."/>
            <person name="Overmann J."/>
        </authorList>
    </citation>
    <scope>NUCLEOTIDE SEQUENCE [LARGE SCALE GENOMIC DNA]</scope>
    <source>
        <strain evidence="14">DSM 100886 HEG_-6_39</strain>
    </source>
</reference>
<feature type="transmembrane region" description="Helical" evidence="12">
    <location>
        <begin position="215"/>
        <end position="235"/>
    </location>
</feature>
<sequence length="315" mass="33029">MLTIARSAWLVLVYNLGVIAWGAYVRATGSGAGCGAHWPLCDGRIIPRSLGVATLIEYSHRITSGLALLSVLALLWWVRKSTPQGHPARLGALMTVVFMLTEAAVGAGLVLFELVADNASMARALFMAVHLTNTFVLIAWLALTAWWLSGGEAMTPAATPGRTAALFGLLGAVIVVGVSGAIAALGDTLFPSKTLAEALAADLSPTSHMLLRLRMLHPALAIGTAGLLAVAAPLMARRDGTPLAAQLARGVAALAMTQLLAGLINVLLLAPVWIQLLHLLLADTLWITLVLLGAVLLRRSARRVPAREVAVAHRV</sequence>
<keyword evidence="10" id="KW-1015">Disulfide bond</keyword>
<keyword evidence="2" id="KW-1003">Cell membrane</keyword>
<dbReference type="PANTHER" id="PTHR35457">
    <property type="entry name" value="HEME A SYNTHASE"/>
    <property type="match status" value="1"/>
</dbReference>
<evidence type="ECO:0000256" key="12">
    <source>
        <dbReference type="SAM" id="Phobius"/>
    </source>
</evidence>
<dbReference type="EC" id="1.3.-.-" evidence="13"/>
<keyword evidence="9 12" id="KW-0472">Membrane</keyword>
<evidence type="ECO:0000256" key="9">
    <source>
        <dbReference type="ARBA" id="ARBA00023136"/>
    </source>
</evidence>
<dbReference type="GO" id="GO:0046872">
    <property type="term" value="F:metal ion binding"/>
    <property type="evidence" value="ECO:0007669"/>
    <property type="project" value="UniProtKB-KW"/>
</dbReference>
<dbReference type="GO" id="GO:0016020">
    <property type="term" value="C:membrane"/>
    <property type="evidence" value="ECO:0007669"/>
    <property type="project" value="UniProtKB-SubCell"/>
</dbReference>
<dbReference type="STRING" id="1855912.LuPra_05437"/>
<proteinExistence type="predicted"/>
<dbReference type="KEGG" id="abac:LuPra_05437"/>
<feature type="transmembrane region" description="Helical" evidence="12">
    <location>
        <begin position="90"/>
        <end position="112"/>
    </location>
</feature>
<keyword evidence="4" id="KW-0479">Metal-binding</keyword>
<dbReference type="InterPro" id="IPR050450">
    <property type="entry name" value="COX15/CtaA_HemeA_synthase"/>
</dbReference>